<sequence>MKRRCKRNAVIQAAEAVISICCDYRSSVKDSSWEVPRVLEGIHSPQSVLQVIEELAHKGETQGSTDQPRSPALGLLCDADTGVLGQCRTELEKYGRGETVLCSTAIEEVLEQQNSAVEKAVD</sequence>
<name>A0A8H3J6F6_9LECA</name>
<keyword evidence="2" id="KW-1185">Reference proteome</keyword>
<dbReference type="Proteomes" id="UP000664534">
    <property type="component" value="Unassembled WGS sequence"/>
</dbReference>
<organism evidence="1 2">
    <name type="scientific">Imshaugia aleurites</name>
    <dbReference type="NCBI Taxonomy" id="172621"/>
    <lineage>
        <taxon>Eukaryota</taxon>
        <taxon>Fungi</taxon>
        <taxon>Dikarya</taxon>
        <taxon>Ascomycota</taxon>
        <taxon>Pezizomycotina</taxon>
        <taxon>Lecanoromycetes</taxon>
        <taxon>OSLEUM clade</taxon>
        <taxon>Lecanoromycetidae</taxon>
        <taxon>Lecanorales</taxon>
        <taxon>Lecanorineae</taxon>
        <taxon>Parmeliaceae</taxon>
        <taxon>Imshaugia</taxon>
    </lineage>
</organism>
<evidence type="ECO:0000313" key="2">
    <source>
        <dbReference type="Proteomes" id="UP000664534"/>
    </source>
</evidence>
<evidence type="ECO:0000313" key="1">
    <source>
        <dbReference type="EMBL" id="CAF9941608.1"/>
    </source>
</evidence>
<proteinExistence type="predicted"/>
<comment type="caution">
    <text evidence="1">The sequence shown here is derived from an EMBL/GenBank/DDBJ whole genome shotgun (WGS) entry which is preliminary data.</text>
</comment>
<accession>A0A8H3J6F6</accession>
<dbReference type="AlphaFoldDB" id="A0A8H3J6F6"/>
<gene>
    <name evidence="1" type="ORF">IMSHALPRED_002810</name>
</gene>
<reference evidence="1" key="1">
    <citation type="submission" date="2021-03" db="EMBL/GenBank/DDBJ databases">
        <authorList>
            <person name="Tagirdzhanova G."/>
        </authorList>
    </citation>
    <scope>NUCLEOTIDE SEQUENCE</scope>
</reference>
<dbReference type="EMBL" id="CAJPDT010000152">
    <property type="protein sequence ID" value="CAF9941608.1"/>
    <property type="molecule type" value="Genomic_DNA"/>
</dbReference>
<dbReference type="OrthoDB" id="195446at2759"/>
<protein>
    <submittedName>
        <fullName evidence="1">Uncharacterized protein</fullName>
    </submittedName>
</protein>